<feature type="signal peptide" evidence="6">
    <location>
        <begin position="1"/>
        <end position="21"/>
    </location>
</feature>
<evidence type="ECO:0000256" key="5">
    <source>
        <dbReference type="ARBA" id="ARBA00023237"/>
    </source>
</evidence>
<keyword evidence="5" id="KW-0998">Cell outer membrane</keyword>
<dbReference type="SUPFAM" id="SSF82153">
    <property type="entry name" value="FAS1 domain"/>
    <property type="match status" value="1"/>
</dbReference>
<evidence type="ECO:0000256" key="2">
    <source>
        <dbReference type="ARBA" id="ARBA00006275"/>
    </source>
</evidence>
<dbReference type="InterPro" id="IPR012944">
    <property type="entry name" value="SusD_RagB_dom"/>
</dbReference>
<feature type="domain" description="FAS1" evidence="7">
    <location>
        <begin position="39"/>
        <end position="157"/>
    </location>
</feature>
<dbReference type="Pfam" id="PF02469">
    <property type="entry name" value="Fasciclin"/>
    <property type="match status" value="1"/>
</dbReference>
<evidence type="ECO:0000259" key="7">
    <source>
        <dbReference type="PROSITE" id="PS50213"/>
    </source>
</evidence>
<comment type="subcellular location">
    <subcellularLocation>
        <location evidence="1">Cell outer membrane</location>
    </subcellularLocation>
</comment>
<accession>A0A7J4XT76</accession>
<organism evidence="8 9">
    <name type="scientific">Bacteroides ovatus</name>
    <dbReference type="NCBI Taxonomy" id="28116"/>
    <lineage>
        <taxon>Bacteria</taxon>
        <taxon>Pseudomonadati</taxon>
        <taxon>Bacteroidota</taxon>
        <taxon>Bacteroidia</taxon>
        <taxon>Bacteroidales</taxon>
        <taxon>Bacteroidaceae</taxon>
        <taxon>Bacteroides</taxon>
    </lineage>
</organism>
<dbReference type="PROSITE" id="PS51257">
    <property type="entry name" value="PROKAR_LIPOPROTEIN"/>
    <property type="match status" value="1"/>
</dbReference>
<dbReference type="InterPro" id="IPR036378">
    <property type="entry name" value="FAS1_dom_sf"/>
</dbReference>
<sequence>MKNKLFMFLCGMLVCFISACSDDEQEQPTPPKETPQVVKDVVEALEETVPQASDFIEVLKQTNLTDVTAEKLTVFAVKNEITTRANVDLDTVSVKRHMVIGSYKKEDLTDGQELTCVNGDKLLVSKISDEVSVNGVVITGEAIPVGDSYIYIVPKVIPERETAPILHETTFKVWNLLTYDYLQEREPLAEVVIKVFNSSRESLGDYVTNSSGEVIINHASDTIFYQLEKNEFQMYVDYNWDGMVTNDELKEGESILIYDGSNNQITQECFMKEAKRQPVQINEAQEQWKSQIRNFYYQNRTLNQQLAYGYEEFSFEYIEYSSENYWKNAYKTIELGLQLQETAANATTDVELWNTLSQNIKIDLGLVYCDILGYYGQFIFQKSHDSEPTSDTNALFAYLDELIEYLPSNYKGAPQAISARAWLNQTEYQRAYQKCRELIDGGNYSLSSEDVFATKENKAVIWGGYNDTIPQLSKGFYFHPIRYVEVLLMAAETANEIGQREEAIAYLNQIVLAKGQAIIAPQGATTDEIRGYIQKLFEQELNKEGLEYSTWRRWGIIDTKLKNITGYKTHNSLLPVPKEALDKYPSLKQNAGY</sequence>
<comment type="similarity">
    <text evidence="2">Belongs to the SusD family.</text>
</comment>
<dbReference type="InterPro" id="IPR011990">
    <property type="entry name" value="TPR-like_helical_dom_sf"/>
</dbReference>
<dbReference type="Pfam" id="PF07980">
    <property type="entry name" value="SusD_RagB"/>
    <property type="match status" value="1"/>
</dbReference>
<evidence type="ECO:0000256" key="1">
    <source>
        <dbReference type="ARBA" id="ARBA00004442"/>
    </source>
</evidence>
<feature type="chain" id="PRO_5029889097" evidence="6">
    <location>
        <begin position="22"/>
        <end position="593"/>
    </location>
</feature>
<proteinExistence type="inferred from homology"/>
<dbReference type="Gene3D" id="2.30.180.10">
    <property type="entry name" value="FAS1 domain"/>
    <property type="match status" value="1"/>
</dbReference>
<dbReference type="GO" id="GO:0009279">
    <property type="term" value="C:cell outer membrane"/>
    <property type="evidence" value="ECO:0007669"/>
    <property type="project" value="UniProtKB-SubCell"/>
</dbReference>
<reference evidence="8 9" key="1">
    <citation type="journal article" date="2019" name="Nat. Med.">
        <title>A library of human gut bacterial isolates paired with longitudinal multiomics data enables mechanistic microbiome research.</title>
        <authorList>
            <person name="Poyet M."/>
            <person name="Groussin M."/>
            <person name="Gibbons S.M."/>
            <person name="Avila-Pacheco J."/>
            <person name="Jiang X."/>
            <person name="Kearney S.M."/>
            <person name="Perrotta A.R."/>
            <person name="Berdy B."/>
            <person name="Zhao S."/>
            <person name="Lieberman T.D."/>
            <person name="Swanson P.K."/>
            <person name="Smith M."/>
            <person name="Roesemann S."/>
            <person name="Alexander J.E."/>
            <person name="Rich S.A."/>
            <person name="Livny J."/>
            <person name="Vlamakis H."/>
            <person name="Clish C."/>
            <person name="Bullock K."/>
            <person name="Deik A."/>
            <person name="Scott J."/>
            <person name="Pierce K.A."/>
            <person name="Xavier R.J."/>
            <person name="Alm E.J."/>
        </authorList>
    </citation>
    <scope>NUCLEOTIDE SEQUENCE [LARGE SCALE GENOMIC DNA]</scope>
    <source>
        <strain evidence="8 9">BIOML-A15</strain>
    </source>
</reference>
<keyword evidence="4" id="KW-0472">Membrane</keyword>
<keyword evidence="3 6" id="KW-0732">Signal</keyword>
<dbReference type="Gene3D" id="1.25.40.390">
    <property type="match status" value="1"/>
</dbReference>
<gene>
    <name evidence="8" type="ORF">F3B90_20670</name>
</gene>
<dbReference type="PROSITE" id="PS50213">
    <property type="entry name" value="FAS1"/>
    <property type="match status" value="1"/>
</dbReference>
<dbReference type="AlphaFoldDB" id="A0A7J4XT76"/>
<dbReference type="InterPro" id="IPR000782">
    <property type="entry name" value="FAS1_domain"/>
</dbReference>
<protein>
    <submittedName>
        <fullName evidence="8">RagB/SusD family nutrient uptake outer membrane protein</fullName>
    </submittedName>
</protein>
<evidence type="ECO:0000313" key="8">
    <source>
        <dbReference type="EMBL" id="KAA4622252.1"/>
    </source>
</evidence>
<evidence type="ECO:0000256" key="3">
    <source>
        <dbReference type="ARBA" id="ARBA00022729"/>
    </source>
</evidence>
<dbReference type="Proteomes" id="UP000424805">
    <property type="component" value="Unassembled WGS sequence"/>
</dbReference>
<name>A0A7J4XT76_BACOV</name>
<evidence type="ECO:0000313" key="9">
    <source>
        <dbReference type="Proteomes" id="UP000424805"/>
    </source>
</evidence>
<evidence type="ECO:0000256" key="6">
    <source>
        <dbReference type="SAM" id="SignalP"/>
    </source>
</evidence>
<dbReference type="EMBL" id="VWFP01000026">
    <property type="protein sequence ID" value="KAA4622252.1"/>
    <property type="molecule type" value="Genomic_DNA"/>
</dbReference>
<dbReference type="SUPFAM" id="SSF48452">
    <property type="entry name" value="TPR-like"/>
    <property type="match status" value="1"/>
</dbReference>
<comment type="caution">
    <text evidence="8">The sequence shown here is derived from an EMBL/GenBank/DDBJ whole genome shotgun (WGS) entry which is preliminary data.</text>
</comment>
<evidence type="ECO:0000256" key="4">
    <source>
        <dbReference type="ARBA" id="ARBA00023136"/>
    </source>
</evidence>